<proteinExistence type="predicted"/>
<organism evidence="4 5">
    <name type="scientific">Aphanomyces stellatus</name>
    <dbReference type="NCBI Taxonomy" id="120398"/>
    <lineage>
        <taxon>Eukaryota</taxon>
        <taxon>Sar</taxon>
        <taxon>Stramenopiles</taxon>
        <taxon>Oomycota</taxon>
        <taxon>Saprolegniomycetes</taxon>
        <taxon>Saprolegniales</taxon>
        <taxon>Verrucalvaceae</taxon>
        <taxon>Aphanomyces</taxon>
    </lineage>
</organism>
<dbReference type="Pfam" id="PF07647">
    <property type="entry name" value="SAM_2"/>
    <property type="match status" value="1"/>
</dbReference>
<dbReference type="PROSITE" id="PS50105">
    <property type="entry name" value="SAM_DOMAIN"/>
    <property type="match status" value="1"/>
</dbReference>
<feature type="compositionally biased region" description="Basic and acidic residues" evidence="1">
    <location>
        <begin position="68"/>
        <end position="82"/>
    </location>
</feature>
<dbReference type="SUPFAM" id="SSF47769">
    <property type="entry name" value="SAM/Pointed domain"/>
    <property type="match status" value="1"/>
</dbReference>
<reference evidence="4 5" key="1">
    <citation type="submission" date="2019-03" db="EMBL/GenBank/DDBJ databases">
        <authorList>
            <person name="Gaulin E."/>
            <person name="Dumas B."/>
        </authorList>
    </citation>
    <scope>NUCLEOTIDE SEQUENCE [LARGE SCALE GENOMIC DNA]</scope>
    <source>
        <strain evidence="4">CBS 568.67</strain>
    </source>
</reference>
<dbReference type="OrthoDB" id="62701at2759"/>
<gene>
    <name evidence="4" type="primary">Aste57867_19369</name>
    <name evidence="3" type="ORF">As57867_019305</name>
    <name evidence="4" type="ORF">ASTE57867_19369</name>
</gene>
<name>A0A485LE26_9STRA</name>
<keyword evidence="5" id="KW-1185">Reference proteome</keyword>
<dbReference type="Proteomes" id="UP000332933">
    <property type="component" value="Unassembled WGS sequence"/>
</dbReference>
<feature type="region of interest" description="Disordered" evidence="1">
    <location>
        <begin position="68"/>
        <end position="91"/>
    </location>
</feature>
<sequence>MAEKAVVEWTTDDVVAWLHDVDLGAYERHFRDANVTGASLVTFSGEALTGMGVTSLKQRKEVLKHVHELQTKSPKERTRAPEDEGDAFDEEASHRSFVEALQMWRDACENPAAAHGPIDVGTDTFASRVCYQCFHTFAHAAHRVDGHDLCSSACEAAFGADNQREKLVSHALHESSKLQRQHIHKVWNLNVKF</sequence>
<protein>
    <submittedName>
        <fullName evidence="4">Aste57867_19369 protein</fullName>
    </submittedName>
</protein>
<dbReference type="InterPro" id="IPR013761">
    <property type="entry name" value="SAM/pointed_sf"/>
</dbReference>
<evidence type="ECO:0000313" key="4">
    <source>
        <dbReference type="EMBL" id="VFT96083.1"/>
    </source>
</evidence>
<dbReference type="PANTHER" id="PTHR12573">
    <property type="entry name" value="AT09986P-RELATED"/>
    <property type="match status" value="1"/>
</dbReference>
<dbReference type="InterPro" id="IPR001660">
    <property type="entry name" value="SAM"/>
</dbReference>
<accession>A0A485LE26</accession>
<evidence type="ECO:0000259" key="2">
    <source>
        <dbReference type="PROSITE" id="PS50105"/>
    </source>
</evidence>
<evidence type="ECO:0000256" key="1">
    <source>
        <dbReference type="SAM" id="MobiDB-lite"/>
    </source>
</evidence>
<dbReference type="SMART" id="SM00454">
    <property type="entry name" value="SAM"/>
    <property type="match status" value="1"/>
</dbReference>
<reference evidence="3" key="2">
    <citation type="submission" date="2019-06" db="EMBL/GenBank/DDBJ databases">
        <title>Genomics analysis of Aphanomyces spp. identifies a new class of oomycete effector associated with host adaptation.</title>
        <authorList>
            <person name="Gaulin E."/>
        </authorList>
    </citation>
    <scope>NUCLEOTIDE SEQUENCE</scope>
    <source>
        <strain evidence="3">CBS 578.67</strain>
    </source>
</reference>
<dbReference type="Gene3D" id="1.10.150.50">
    <property type="entry name" value="Transcription Factor, Ets-1"/>
    <property type="match status" value="1"/>
</dbReference>
<dbReference type="PANTHER" id="PTHR12573:SF4">
    <property type="entry name" value="AT09986P-RELATED"/>
    <property type="match status" value="1"/>
</dbReference>
<dbReference type="EMBL" id="VJMH01006520">
    <property type="protein sequence ID" value="KAF0689097.1"/>
    <property type="molecule type" value="Genomic_DNA"/>
</dbReference>
<evidence type="ECO:0000313" key="3">
    <source>
        <dbReference type="EMBL" id="KAF0689097.1"/>
    </source>
</evidence>
<evidence type="ECO:0000313" key="5">
    <source>
        <dbReference type="Proteomes" id="UP000332933"/>
    </source>
</evidence>
<feature type="domain" description="SAM" evidence="2">
    <location>
        <begin position="9"/>
        <end position="72"/>
    </location>
</feature>
<dbReference type="EMBL" id="CAADRA010006541">
    <property type="protein sequence ID" value="VFT96083.1"/>
    <property type="molecule type" value="Genomic_DNA"/>
</dbReference>
<dbReference type="AlphaFoldDB" id="A0A485LE26"/>